<accession>A0AAW1FK89</accession>
<dbReference type="Proteomes" id="UP001488805">
    <property type="component" value="Unassembled WGS sequence"/>
</dbReference>
<dbReference type="EMBL" id="JBCEZU010000056">
    <property type="protein sequence ID" value="KAK9534558.1"/>
    <property type="molecule type" value="Genomic_DNA"/>
</dbReference>
<dbReference type="AlphaFoldDB" id="A0AAW1FK89"/>
<evidence type="ECO:0000313" key="2">
    <source>
        <dbReference type="Proteomes" id="UP001488805"/>
    </source>
</evidence>
<reference evidence="1 2" key="1">
    <citation type="journal article" date="2024" name="Genome Biol. Evol.">
        <title>Chromosome-level genome assembly of the viviparous eelpout Zoarces viviparus.</title>
        <authorList>
            <person name="Fuhrmann N."/>
            <person name="Brasseur M.V."/>
            <person name="Bakowski C.E."/>
            <person name="Podsiadlowski L."/>
            <person name="Prost S."/>
            <person name="Krehenwinkel H."/>
            <person name="Mayer C."/>
        </authorList>
    </citation>
    <scope>NUCLEOTIDE SEQUENCE [LARGE SCALE GENOMIC DNA]</scope>
    <source>
        <strain evidence="1">NO-MEL_2022_Ind0_liver</strain>
    </source>
</reference>
<protein>
    <submittedName>
        <fullName evidence="1">Uncharacterized protein</fullName>
    </submittedName>
</protein>
<evidence type="ECO:0000313" key="1">
    <source>
        <dbReference type="EMBL" id="KAK9534558.1"/>
    </source>
</evidence>
<gene>
    <name evidence="1" type="ORF">VZT92_006997</name>
</gene>
<comment type="caution">
    <text evidence="1">The sequence shown here is derived from an EMBL/GenBank/DDBJ whole genome shotgun (WGS) entry which is preliminary data.</text>
</comment>
<proteinExistence type="predicted"/>
<organism evidence="1 2">
    <name type="scientific">Zoarces viviparus</name>
    <name type="common">Viviparous eelpout</name>
    <name type="synonym">Blennius viviparus</name>
    <dbReference type="NCBI Taxonomy" id="48416"/>
    <lineage>
        <taxon>Eukaryota</taxon>
        <taxon>Metazoa</taxon>
        <taxon>Chordata</taxon>
        <taxon>Craniata</taxon>
        <taxon>Vertebrata</taxon>
        <taxon>Euteleostomi</taxon>
        <taxon>Actinopterygii</taxon>
        <taxon>Neopterygii</taxon>
        <taxon>Teleostei</taxon>
        <taxon>Neoteleostei</taxon>
        <taxon>Acanthomorphata</taxon>
        <taxon>Eupercaria</taxon>
        <taxon>Perciformes</taxon>
        <taxon>Cottioidei</taxon>
        <taxon>Zoarcales</taxon>
        <taxon>Zoarcidae</taxon>
        <taxon>Zoarcinae</taxon>
        <taxon>Zoarces</taxon>
    </lineage>
</organism>
<sequence>MDATVSLIEGFRWTRSSPGSVHGLSAPPVETCTFLFLMGRGLRHEEDSPRTAVKIARIFHFEKWQSTQD</sequence>
<keyword evidence="2" id="KW-1185">Reference proteome</keyword>
<name>A0AAW1FK89_ZOAVI</name>